<evidence type="ECO:0000313" key="5">
    <source>
        <dbReference type="EMBL" id="THH30136.1"/>
    </source>
</evidence>
<reference evidence="5 6" key="1">
    <citation type="submission" date="2019-02" db="EMBL/GenBank/DDBJ databases">
        <title>Genome sequencing of the rare red list fungi Antrodiella citrinella (Flaviporus citrinellus).</title>
        <authorList>
            <person name="Buettner E."/>
            <person name="Kellner H."/>
        </authorList>
    </citation>
    <scope>NUCLEOTIDE SEQUENCE [LARGE SCALE GENOMIC DNA]</scope>
    <source>
        <strain evidence="5 6">DSM 108506</strain>
    </source>
</reference>
<feature type="domain" description="Epoxide hydrolase N-terminal" evidence="4">
    <location>
        <begin position="12"/>
        <end position="120"/>
    </location>
</feature>
<keyword evidence="2" id="KW-0058">Aromatic hydrocarbons catabolism</keyword>
<comment type="similarity">
    <text evidence="1">Belongs to the peptidase S33 family.</text>
</comment>
<dbReference type="InterPro" id="IPR010497">
    <property type="entry name" value="Epoxide_hydro_N"/>
</dbReference>
<keyword evidence="3" id="KW-0378">Hydrolase</keyword>
<dbReference type="Proteomes" id="UP000308730">
    <property type="component" value="Unassembled WGS sequence"/>
</dbReference>
<accession>A0A4S4MUY4</accession>
<dbReference type="InterPro" id="IPR029058">
    <property type="entry name" value="AB_hydrolase_fold"/>
</dbReference>
<dbReference type="OrthoDB" id="7130006at2759"/>
<comment type="caution">
    <text evidence="5">The sequence shown here is derived from an EMBL/GenBank/DDBJ whole genome shotgun (WGS) entry which is preliminary data.</text>
</comment>
<evidence type="ECO:0000256" key="1">
    <source>
        <dbReference type="ARBA" id="ARBA00010088"/>
    </source>
</evidence>
<dbReference type="SUPFAM" id="SSF53474">
    <property type="entry name" value="alpha/beta-Hydrolases"/>
    <property type="match status" value="1"/>
</dbReference>
<dbReference type="Gene3D" id="3.40.50.1820">
    <property type="entry name" value="alpha/beta hydrolase"/>
    <property type="match status" value="2"/>
</dbReference>
<evidence type="ECO:0000313" key="6">
    <source>
        <dbReference type="Proteomes" id="UP000308730"/>
    </source>
</evidence>
<dbReference type="EMBL" id="SGPM01000093">
    <property type="protein sequence ID" value="THH30136.1"/>
    <property type="molecule type" value="Genomic_DNA"/>
</dbReference>
<evidence type="ECO:0000256" key="3">
    <source>
        <dbReference type="ARBA" id="ARBA00022801"/>
    </source>
</evidence>
<evidence type="ECO:0000259" key="4">
    <source>
        <dbReference type="Pfam" id="PF06441"/>
    </source>
</evidence>
<dbReference type="GO" id="GO:0097176">
    <property type="term" value="P:epoxide metabolic process"/>
    <property type="evidence" value="ECO:0007669"/>
    <property type="project" value="TreeGrafter"/>
</dbReference>
<evidence type="ECO:0000256" key="2">
    <source>
        <dbReference type="ARBA" id="ARBA00022797"/>
    </source>
</evidence>
<protein>
    <recommendedName>
        <fullName evidence="4">Epoxide hydrolase N-terminal domain-containing protein</fullName>
    </recommendedName>
</protein>
<dbReference type="AlphaFoldDB" id="A0A4S4MUY4"/>
<dbReference type="PANTHER" id="PTHR21661">
    <property type="entry name" value="EPOXIDE HYDROLASE 1-RELATED"/>
    <property type="match status" value="1"/>
</dbReference>
<dbReference type="GO" id="GO:0004301">
    <property type="term" value="F:epoxide hydrolase activity"/>
    <property type="evidence" value="ECO:0007669"/>
    <property type="project" value="TreeGrafter"/>
</dbReference>
<dbReference type="PANTHER" id="PTHR21661:SF35">
    <property type="entry name" value="EPOXIDE HYDROLASE"/>
    <property type="match status" value="1"/>
</dbReference>
<keyword evidence="6" id="KW-1185">Reference proteome</keyword>
<dbReference type="Pfam" id="PF06441">
    <property type="entry name" value="EHN"/>
    <property type="match status" value="1"/>
</dbReference>
<name>A0A4S4MUY4_9APHY</name>
<sequence>MSSSNGSSGSEKSFTLAVPDADLELLQKKLALATLPDELDDAGWAYGAPLVDIKRLVEHWKNGFDWRASEAAINKVPQFTRDIEVDGFGTLNVHYAHQKSESESAIPLLFIHGWPGHFMEGAKIMHLLTAVKPNEPSFHFVAISLPAFGFSEAPKKKGFSIQHHAEVSHKLMLALGYDHDKWFKEEIGVTSWTRGIGNVVFEAEHEEGGHFAAFERPDDLAADLKKMFRENGGVKFKA</sequence>
<proteinExistence type="inferred from homology"/>
<gene>
    <name evidence="5" type="ORF">EUX98_g4065</name>
</gene>
<organism evidence="5 6">
    <name type="scientific">Antrodiella citrinella</name>
    <dbReference type="NCBI Taxonomy" id="2447956"/>
    <lineage>
        <taxon>Eukaryota</taxon>
        <taxon>Fungi</taxon>
        <taxon>Dikarya</taxon>
        <taxon>Basidiomycota</taxon>
        <taxon>Agaricomycotina</taxon>
        <taxon>Agaricomycetes</taxon>
        <taxon>Polyporales</taxon>
        <taxon>Steccherinaceae</taxon>
        <taxon>Antrodiella</taxon>
    </lineage>
</organism>